<reference evidence="1" key="1">
    <citation type="journal article" date="2023" name="G3 (Bethesda)">
        <title>Whole genome assemblies of Zophobas morio and Tenebrio molitor.</title>
        <authorList>
            <person name="Kaur S."/>
            <person name="Stinson S.A."/>
            <person name="diCenzo G.C."/>
        </authorList>
    </citation>
    <scope>NUCLEOTIDE SEQUENCE</scope>
    <source>
        <strain evidence="1">QUZm001</strain>
    </source>
</reference>
<evidence type="ECO:0000313" key="2">
    <source>
        <dbReference type="Proteomes" id="UP001168821"/>
    </source>
</evidence>
<sequence>MTTNLAKNLAMINSGYSKKTYMRVGTWNIRTLSEKEQELVDEFRKANVTLIALTETKQKGKGELTLGENVILYSGVEENLRAQAGVGCIIKKNLETKMF</sequence>
<dbReference type="Proteomes" id="UP001168821">
    <property type="component" value="Unassembled WGS sequence"/>
</dbReference>
<comment type="caution">
    <text evidence="1">The sequence shown here is derived from an EMBL/GenBank/DDBJ whole genome shotgun (WGS) entry which is preliminary data.</text>
</comment>
<name>A0AA38I341_9CUCU</name>
<proteinExistence type="predicted"/>
<keyword evidence="2" id="KW-1185">Reference proteome</keyword>
<evidence type="ECO:0000313" key="1">
    <source>
        <dbReference type="EMBL" id="KAJ3649993.1"/>
    </source>
</evidence>
<dbReference type="SUPFAM" id="SSF56219">
    <property type="entry name" value="DNase I-like"/>
    <property type="match status" value="1"/>
</dbReference>
<protein>
    <recommendedName>
        <fullName evidence="3">Craniofacial development protein 2</fullName>
    </recommendedName>
</protein>
<evidence type="ECO:0008006" key="3">
    <source>
        <dbReference type="Google" id="ProtNLM"/>
    </source>
</evidence>
<dbReference type="EMBL" id="JALNTZ010000006">
    <property type="protein sequence ID" value="KAJ3649993.1"/>
    <property type="molecule type" value="Genomic_DNA"/>
</dbReference>
<accession>A0AA38I341</accession>
<gene>
    <name evidence="1" type="ORF">Zmor_021706</name>
</gene>
<organism evidence="1 2">
    <name type="scientific">Zophobas morio</name>
    <dbReference type="NCBI Taxonomy" id="2755281"/>
    <lineage>
        <taxon>Eukaryota</taxon>
        <taxon>Metazoa</taxon>
        <taxon>Ecdysozoa</taxon>
        <taxon>Arthropoda</taxon>
        <taxon>Hexapoda</taxon>
        <taxon>Insecta</taxon>
        <taxon>Pterygota</taxon>
        <taxon>Neoptera</taxon>
        <taxon>Endopterygota</taxon>
        <taxon>Coleoptera</taxon>
        <taxon>Polyphaga</taxon>
        <taxon>Cucujiformia</taxon>
        <taxon>Tenebrionidae</taxon>
        <taxon>Zophobas</taxon>
    </lineage>
</organism>
<dbReference type="AlphaFoldDB" id="A0AA38I341"/>
<dbReference type="Gene3D" id="3.60.10.10">
    <property type="entry name" value="Endonuclease/exonuclease/phosphatase"/>
    <property type="match status" value="1"/>
</dbReference>
<dbReference type="InterPro" id="IPR036691">
    <property type="entry name" value="Endo/exonu/phosph_ase_sf"/>
</dbReference>